<dbReference type="RefSeq" id="WP_203746118.1">
    <property type="nucleotide sequence ID" value="NZ_BAAAUC010000008.1"/>
</dbReference>
<feature type="chain" id="PRO_5038755308" description="AB hydrolase-1 domain-containing protein" evidence="2">
    <location>
        <begin position="26"/>
        <end position="259"/>
    </location>
</feature>
<evidence type="ECO:0000256" key="1">
    <source>
        <dbReference type="ARBA" id="ARBA00022801"/>
    </source>
</evidence>
<dbReference type="InterPro" id="IPR029058">
    <property type="entry name" value="AB_hydrolase_fold"/>
</dbReference>
<evidence type="ECO:0000256" key="2">
    <source>
        <dbReference type="SAM" id="SignalP"/>
    </source>
</evidence>
<keyword evidence="2" id="KW-0732">Signal</keyword>
<keyword evidence="1" id="KW-0378">Hydrolase</keyword>
<proteinExistence type="predicted"/>
<comment type="caution">
    <text evidence="4">The sequence shown here is derived from an EMBL/GenBank/DDBJ whole genome shotgun (WGS) entry which is preliminary data.</text>
</comment>
<keyword evidence="5" id="KW-1185">Reference proteome</keyword>
<dbReference type="Proteomes" id="UP000619479">
    <property type="component" value="Unassembled WGS sequence"/>
</dbReference>
<feature type="domain" description="AB hydrolase-1" evidence="3">
    <location>
        <begin position="50"/>
        <end position="163"/>
    </location>
</feature>
<dbReference type="PANTHER" id="PTHR43798:SF31">
    <property type="entry name" value="AB HYDROLASE SUPERFAMILY PROTEIN YCLE"/>
    <property type="match status" value="1"/>
</dbReference>
<dbReference type="GO" id="GO:0016787">
    <property type="term" value="F:hydrolase activity"/>
    <property type="evidence" value="ECO:0007669"/>
    <property type="project" value="UniProtKB-KW"/>
</dbReference>
<dbReference type="GO" id="GO:0016020">
    <property type="term" value="C:membrane"/>
    <property type="evidence" value="ECO:0007669"/>
    <property type="project" value="TreeGrafter"/>
</dbReference>
<feature type="signal peptide" evidence="2">
    <location>
        <begin position="1"/>
        <end position="25"/>
    </location>
</feature>
<protein>
    <recommendedName>
        <fullName evidence="3">AB hydrolase-1 domain-containing protein</fullName>
    </recommendedName>
</protein>
<evidence type="ECO:0000313" key="5">
    <source>
        <dbReference type="Proteomes" id="UP000619479"/>
    </source>
</evidence>
<accession>A0A919M9U2</accession>
<dbReference type="AlphaFoldDB" id="A0A919M9U2"/>
<dbReference type="InterPro" id="IPR000073">
    <property type="entry name" value="AB_hydrolase_1"/>
</dbReference>
<evidence type="ECO:0000259" key="3">
    <source>
        <dbReference type="Pfam" id="PF00561"/>
    </source>
</evidence>
<dbReference type="SUPFAM" id="SSF53474">
    <property type="entry name" value="alpha/beta-Hydrolases"/>
    <property type="match status" value="1"/>
</dbReference>
<organism evidence="4 5">
    <name type="scientific">Actinoplanes cyaneus</name>
    <dbReference type="NCBI Taxonomy" id="52696"/>
    <lineage>
        <taxon>Bacteria</taxon>
        <taxon>Bacillati</taxon>
        <taxon>Actinomycetota</taxon>
        <taxon>Actinomycetes</taxon>
        <taxon>Micromonosporales</taxon>
        <taxon>Micromonosporaceae</taxon>
        <taxon>Actinoplanes</taxon>
    </lineage>
</organism>
<dbReference type="Pfam" id="PF00561">
    <property type="entry name" value="Abhydrolase_1"/>
    <property type="match status" value="1"/>
</dbReference>
<dbReference type="InterPro" id="IPR050266">
    <property type="entry name" value="AB_hydrolase_sf"/>
</dbReference>
<sequence length="259" mass="27095">MLSQANRRLLSAAALLAFLIGGCSSKPEWGSVNTAAGERQRVLCVGTAGPAVVVVHGIGDHAGSSSFSEVLAGLPADRRVCRYDRPGAGDSPEPSRRGRDAAQLAEELDGVVQQADPDRPVLLVGHSFGSYPVLIYTARHRARVSGVILVDGVDPQFGLLEALGASSWTEVPMAAEHLDLPAVQDQTVSAVARGSHEFADLPMTVIRREKNVTPAWLDAQKRLAGLSAKSRIVVATGAGHQVPEDNPSVVADAIASFAG</sequence>
<dbReference type="PROSITE" id="PS51257">
    <property type="entry name" value="PROKAR_LIPOPROTEIN"/>
    <property type="match status" value="1"/>
</dbReference>
<name>A0A919M9U2_9ACTN</name>
<reference evidence="4" key="1">
    <citation type="submission" date="2021-01" db="EMBL/GenBank/DDBJ databases">
        <title>Whole genome shotgun sequence of Actinoplanes cyaneus NBRC 14990.</title>
        <authorList>
            <person name="Komaki H."/>
            <person name="Tamura T."/>
        </authorList>
    </citation>
    <scope>NUCLEOTIDE SEQUENCE</scope>
    <source>
        <strain evidence="4">NBRC 14990</strain>
    </source>
</reference>
<dbReference type="Gene3D" id="3.40.50.1820">
    <property type="entry name" value="alpha/beta hydrolase"/>
    <property type="match status" value="1"/>
</dbReference>
<gene>
    <name evidence="4" type="ORF">Acy02nite_57750</name>
</gene>
<dbReference type="EMBL" id="BOMH01000041">
    <property type="protein sequence ID" value="GID67894.1"/>
    <property type="molecule type" value="Genomic_DNA"/>
</dbReference>
<evidence type="ECO:0000313" key="4">
    <source>
        <dbReference type="EMBL" id="GID67894.1"/>
    </source>
</evidence>
<dbReference type="PANTHER" id="PTHR43798">
    <property type="entry name" value="MONOACYLGLYCEROL LIPASE"/>
    <property type="match status" value="1"/>
</dbReference>